<dbReference type="CDD" id="cd06261">
    <property type="entry name" value="TM_PBP2"/>
    <property type="match status" value="1"/>
</dbReference>
<evidence type="ECO:0000259" key="14">
    <source>
        <dbReference type="PROSITE" id="PS50928"/>
    </source>
</evidence>
<evidence type="ECO:0000256" key="13">
    <source>
        <dbReference type="RuleBase" id="RU363032"/>
    </source>
</evidence>
<sequence length="317" mass="35490">MEQIKEISTRMASLVVILFGLSILTFSLTYILPSDPVEQLVESMGAGHDEEVMSRMREKYGLDKPFVEQYMVWLNGIFHGDFGLSVQYGQPVAKVLARKLPNTVILAVTSFIFMIAVSFPLGIISAVYKNKIADYIIRFMSFIGVSIPGFWVGMMLIYLFSVKLHLLPVGGSGSFEKLIMPTLTLGLGMSAYYIRRIRAVMLEQMGENYIIGCLSRGVKKSAIIFKHILPNSLLSIVTMLGMSFGGLLGGTMIVETVFSYNGIGKTAVDAISKRDYQVIQGYVLWMGFIYVMVNLFVDLSYQWFDPRIRRKGRKGGN</sequence>
<evidence type="ECO:0000313" key="16">
    <source>
        <dbReference type="Proteomes" id="UP000198838"/>
    </source>
</evidence>
<keyword evidence="16" id="KW-1185">Reference proteome</keyword>
<feature type="transmembrane region" description="Helical" evidence="13">
    <location>
        <begin position="178"/>
        <end position="195"/>
    </location>
</feature>
<feature type="transmembrane region" description="Helical" evidence="13">
    <location>
        <begin position="135"/>
        <end position="158"/>
    </location>
</feature>
<proteinExistence type="inferred from homology"/>
<evidence type="ECO:0000256" key="2">
    <source>
        <dbReference type="ARBA" id="ARBA00022448"/>
    </source>
</evidence>
<dbReference type="Pfam" id="PF00528">
    <property type="entry name" value="BPD_transp_1"/>
    <property type="match status" value="1"/>
</dbReference>
<comment type="subcellular location">
    <subcellularLocation>
        <location evidence="1 13">Cell membrane</location>
        <topology evidence="1 13">Multi-pass membrane protein</topology>
    </subcellularLocation>
</comment>
<keyword evidence="2 13" id="KW-0813">Transport</keyword>
<feature type="transmembrane region" description="Helical" evidence="13">
    <location>
        <begin position="12"/>
        <end position="32"/>
    </location>
</feature>
<dbReference type="PANTHER" id="PTHR43163:SF6">
    <property type="entry name" value="DIPEPTIDE TRANSPORT SYSTEM PERMEASE PROTEIN DPPB-RELATED"/>
    <property type="match status" value="1"/>
</dbReference>
<dbReference type="GO" id="GO:0005886">
    <property type="term" value="C:plasma membrane"/>
    <property type="evidence" value="ECO:0007669"/>
    <property type="project" value="UniProtKB-SubCell"/>
</dbReference>
<evidence type="ECO:0000256" key="4">
    <source>
        <dbReference type="ARBA" id="ARBA00022596"/>
    </source>
</evidence>
<feature type="transmembrane region" description="Helical" evidence="13">
    <location>
        <begin position="233"/>
        <end position="254"/>
    </location>
</feature>
<name>A0A1I0ZF05_9FIRM</name>
<dbReference type="RefSeq" id="WP_092873163.1">
    <property type="nucleotide sequence ID" value="NZ_FOJY01000014.1"/>
</dbReference>
<accession>A0A1I0ZF05</accession>
<evidence type="ECO:0000256" key="7">
    <source>
        <dbReference type="ARBA" id="ARBA00023065"/>
    </source>
</evidence>
<feature type="transmembrane region" description="Helical" evidence="13">
    <location>
        <begin position="282"/>
        <end position="304"/>
    </location>
</feature>
<feature type="transmembrane region" description="Helical" evidence="13">
    <location>
        <begin position="104"/>
        <end position="128"/>
    </location>
</feature>
<comment type="similarity">
    <text evidence="10">Belongs to the binding-protein-dependent transport system permease family. OppBC subfamily.</text>
</comment>
<evidence type="ECO:0000256" key="1">
    <source>
        <dbReference type="ARBA" id="ARBA00004651"/>
    </source>
</evidence>
<evidence type="ECO:0000256" key="3">
    <source>
        <dbReference type="ARBA" id="ARBA00022475"/>
    </source>
</evidence>
<evidence type="ECO:0000313" key="15">
    <source>
        <dbReference type="EMBL" id="SFB22998.1"/>
    </source>
</evidence>
<gene>
    <name evidence="15" type="ORF">SAMN05216249_11432</name>
</gene>
<evidence type="ECO:0000256" key="9">
    <source>
        <dbReference type="ARBA" id="ARBA00023136"/>
    </source>
</evidence>
<keyword evidence="4" id="KW-0533">Nickel</keyword>
<protein>
    <recommendedName>
        <fullName evidence="12">Nickel import system permease protein NikB</fullName>
    </recommendedName>
</protein>
<evidence type="ECO:0000256" key="10">
    <source>
        <dbReference type="ARBA" id="ARBA00024202"/>
    </source>
</evidence>
<reference evidence="15 16" key="1">
    <citation type="submission" date="2016-10" db="EMBL/GenBank/DDBJ databases">
        <authorList>
            <person name="de Groot N.N."/>
        </authorList>
    </citation>
    <scope>NUCLEOTIDE SEQUENCE [LARGE SCALE GENOMIC DNA]</scope>
    <source>
        <strain evidence="15 16">DSM 5522</strain>
    </source>
</reference>
<keyword evidence="5 13" id="KW-0812">Transmembrane</keyword>
<evidence type="ECO:0000256" key="5">
    <source>
        <dbReference type="ARBA" id="ARBA00022692"/>
    </source>
</evidence>
<keyword evidence="3" id="KW-1003">Cell membrane</keyword>
<keyword evidence="7" id="KW-0406">Ion transport</keyword>
<organism evidence="15 16">
    <name type="scientific">Acetitomaculum ruminis DSM 5522</name>
    <dbReference type="NCBI Taxonomy" id="1120918"/>
    <lineage>
        <taxon>Bacteria</taxon>
        <taxon>Bacillati</taxon>
        <taxon>Bacillota</taxon>
        <taxon>Clostridia</taxon>
        <taxon>Lachnospirales</taxon>
        <taxon>Lachnospiraceae</taxon>
        <taxon>Acetitomaculum</taxon>
    </lineage>
</organism>
<keyword evidence="6 13" id="KW-1133">Transmembrane helix</keyword>
<dbReference type="InterPro" id="IPR035906">
    <property type="entry name" value="MetI-like_sf"/>
</dbReference>
<evidence type="ECO:0000256" key="11">
    <source>
        <dbReference type="ARBA" id="ARBA00038669"/>
    </source>
</evidence>
<feature type="domain" description="ABC transmembrane type-1" evidence="14">
    <location>
        <begin position="100"/>
        <end position="301"/>
    </location>
</feature>
<dbReference type="STRING" id="1120918.SAMN05216249_11432"/>
<evidence type="ECO:0000256" key="8">
    <source>
        <dbReference type="ARBA" id="ARBA00023112"/>
    </source>
</evidence>
<dbReference type="Proteomes" id="UP000198838">
    <property type="component" value="Unassembled WGS sequence"/>
</dbReference>
<dbReference type="InterPro" id="IPR045621">
    <property type="entry name" value="BPD_transp_1_N"/>
</dbReference>
<evidence type="ECO:0000256" key="6">
    <source>
        <dbReference type="ARBA" id="ARBA00022989"/>
    </source>
</evidence>
<dbReference type="NCBIfam" id="NF045470">
    <property type="entry name" value="Opp2B"/>
    <property type="match status" value="1"/>
</dbReference>
<keyword evidence="9 13" id="KW-0472">Membrane</keyword>
<dbReference type="Pfam" id="PF19300">
    <property type="entry name" value="BPD_transp_1_N"/>
    <property type="match status" value="1"/>
</dbReference>
<dbReference type="PANTHER" id="PTHR43163">
    <property type="entry name" value="DIPEPTIDE TRANSPORT SYSTEM PERMEASE PROTEIN DPPB-RELATED"/>
    <property type="match status" value="1"/>
</dbReference>
<dbReference type="Gene3D" id="1.10.3720.10">
    <property type="entry name" value="MetI-like"/>
    <property type="match status" value="1"/>
</dbReference>
<dbReference type="GO" id="GO:0015099">
    <property type="term" value="F:nickel cation transmembrane transporter activity"/>
    <property type="evidence" value="ECO:0007669"/>
    <property type="project" value="InterPro"/>
</dbReference>
<evidence type="ECO:0000256" key="12">
    <source>
        <dbReference type="ARBA" id="ARBA00044774"/>
    </source>
</evidence>
<dbReference type="AlphaFoldDB" id="A0A1I0ZF05"/>
<dbReference type="PROSITE" id="PS50928">
    <property type="entry name" value="ABC_TM1"/>
    <property type="match status" value="1"/>
</dbReference>
<dbReference type="OrthoDB" id="9806409at2"/>
<dbReference type="SUPFAM" id="SSF161098">
    <property type="entry name" value="MetI-like"/>
    <property type="match status" value="1"/>
</dbReference>
<dbReference type="InterPro" id="IPR050045">
    <property type="entry name" value="Opp2B"/>
</dbReference>
<dbReference type="InterPro" id="IPR000515">
    <property type="entry name" value="MetI-like"/>
</dbReference>
<comment type="subunit">
    <text evidence="11">The complex is composed of two ATP-binding proteins (NikD and NikE), two transmembrane proteins (NikB and NikC) and a solute-binding protein (NikA).</text>
</comment>
<keyword evidence="8" id="KW-0921">Nickel transport</keyword>
<dbReference type="EMBL" id="FOJY01000014">
    <property type="protein sequence ID" value="SFB22998.1"/>
    <property type="molecule type" value="Genomic_DNA"/>
</dbReference>